<dbReference type="AlphaFoldDB" id="F5XRY5"/>
<dbReference type="SUPFAM" id="SSF52172">
    <property type="entry name" value="CheY-like"/>
    <property type="match status" value="1"/>
</dbReference>
<dbReference type="EMBL" id="AP012204">
    <property type="protein sequence ID" value="BAK37198.1"/>
    <property type="molecule type" value="Genomic_DNA"/>
</dbReference>
<protein>
    <recommendedName>
        <fullName evidence="3">Response regulatory domain-containing protein</fullName>
    </recommendedName>
</protein>
<evidence type="ECO:0000259" key="3">
    <source>
        <dbReference type="PROSITE" id="PS50110"/>
    </source>
</evidence>
<evidence type="ECO:0000256" key="2">
    <source>
        <dbReference type="SAM" id="MobiDB-lite"/>
    </source>
</evidence>
<evidence type="ECO:0000256" key="1">
    <source>
        <dbReference type="PROSITE-ProRule" id="PRU00169"/>
    </source>
</evidence>
<organism evidence="4 5">
    <name type="scientific">Microlunatus phosphovorus (strain ATCC 700054 / DSM 10555 / JCM 9379 / NBRC 101784 / NCIMB 13414 / VKM Ac-1990 / NM-1)</name>
    <dbReference type="NCBI Taxonomy" id="1032480"/>
    <lineage>
        <taxon>Bacteria</taxon>
        <taxon>Bacillati</taxon>
        <taxon>Actinomycetota</taxon>
        <taxon>Actinomycetes</taxon>
        <taxon>Propionibacteriales</taxon>
        <taxon>Propionibacteriaceae</taxon>
        <taxon>Microlunatus</taxon>
    </lineage>
</organism>
<dbReference type="InterPro" id="IPR011006">
    <property type="entry name" value="CheY-like_superfamily"/>
</dbReference>
<name>F5XRY5_MICPN</name>
<evidence type="ECO:0000313" key="4">
    <source>
        <dbReference type="EMBL" id="BAK37198.1"/>
    </source>
</evidence>
<dbReference type="HOGENOM" id="CLU_127113_0_0_11"/>
<dbReference type="STRING" id="1032480.MLP_41840"/>
<feature type="modified residue" description="4-aspartylphosphate" evidence="1">
    <location>
        <position position="94"/>
    </location>
</feature>
<dbReference type="PROSITE" id="PS50110">
    <property type="entry name" value="RESPONSE_REGULATORY"/>
    <property type="match status" value="1"/>
</dbReference>
<dbReference type="SMART" id="SM00448">
    <property type="entry name" value="REC"/>
    <property type="match status" value="1"/>
</dbReference>
<feature type="region of interest" description="Disordered" evidence="2">
    <location>
        <begin position="1"/>
        <end position="35"/>
    </location>
</feature>
<dbReference type="Proteomes" id="UP000007947">
    <property type="component" value="Chromosome"/>
</dbReference>
<evidence type="ECO:0000313" key="5">
    <source>
        <dbReference type="Proteomes" id="UP000007947"/>
    </source>
</evidence>
<proteinExistence type="predicted"/>
<accession>F5XRY5</accession>
<dbReference type="Gene3D" id="3.40.50.2300">
    <property type="match status" value="1"/>
</dbReference>
<feature type="domain" description="Response regulatory" evidence="3">
    <location>
        <begin position="39"/>
        <end position="157"/>
    </location>
</feature>
<dbReference type="InterPro" id="IPR001789">
    <property type="entry name" value="Sig_transdc_resp-reg_receiver"/>
</dbReference>
<feature type="compositionally biased region" description="Polar residues" evidence="2">
    <location>
        <begin position="14"/>
        <end position="27"/>
    </location>
</feature>
<sequence length="169" mass="18048">MDAGGEGRDAMTDGAQQTKHGEQTPSGEQGRAADESQLTILLYSSDRTVRENIRFTLGRKLADDLPPIRVLEVATQPAVLTAMDAGGIDLALLDGEAVPGGIGMCRQLKDEIFPCPPIMVLTGRRDDAWLATWSRADGVVPHPVDPIRLPEAVATMLRRARAVVPASPA</sequence>
<keyword evidence="5" id="KW-1185">Reference proteome</keyword>
<dbReference type="KEGG" id="mph:MLP_41840"/>
<dbReference type="GO" id="GO:0000160">
    <property type="term" value="P:phosphorelay signal transduction system"/>
    <property type="evidence" value="ECO:0007669"/>
    <property type="project" value="InterPro"/>
</dbReference>
<feature type="compositionally biased region" description="Basic and acidic residues" evidence="2">
    <location>
        <begin position="1"/>
        <end position="11"/>
    </location>
</feature>
<reference evidence="4 5" key="1">
    <citation type="submission" date="2011-05" db="EMBL/GenBank/DDBJ databases">
        <title>Whole genome sequence of Microlunatus phosphovorus NM-1.</title>
        <authorList>
            <person name="Hosoyama A."/>
            <person name="Sasaki K."/>
            <person name="Harada T."/>
            <person name="Igarashi R."/>
            <person name="Kawakoshi A."/>
            <person name="Sasagawa M."/>
            <person name="Fukada J."/>
            <person name="Nakamura S."/>
            <person name="Katano Y."/>
            <person name="Hanada S."/>
            <person name="Kamagata Y."/>
            <person name="Nakamura N."/>
            <person name="Yamazaki S."/>
            <person name="Fujita N."/>
        </authorList>
    </citation>
    <scope>NUCLEOTIDE SEQUENCE [LARGE SCALE GENOMIC DNA]</scope>
    <source>
        <strain evidence="5">ATCC 700054 / DSM 10555 / JCM 9379 / NBRC 101784 / NCIMB 13414 / VKM Ac-1990 / NM-1</strain>
    </source>
</reference>
<dbReference type="eggNOG" id="COG0784">
    <property type="taxonomic scope" value="Bacteria"/>
</dbReference>
<keyword evidence="1" id="KW-0597">Phosphoprotein</keyword>
<gene>
    <name evidence="4" type="ordered locus">MLP_41840</name>
</gene>